<comment type="caution">
    <text evidence="2">The sequence shown here is derived from an EMBL/GenBank/DDBJ whole genome shotgun (WGS) entry which is preliminary data.</text>
</comment>
<keyword evidence="2" id="KW-0489">Methyltransferase</keyword>
<sequence>MRRVVAPVDEQTVVDAYYGAGGDAPYELALRGGGGMLQIIEHGAADGGRPVELGRFLSAADHADAAVIARAHGTVLDVGCGPGRMMRASIVAGHLSLGLDVSAAAVEHATAQGLPALRRSVFDPVPREGEWDTVLLIDGNLGIGGDPVALLARCAELLAPGGSVLAELHADSRRDRGFAARLVDTDGRTSAPFRWHEVGRRPLPGYARRAGLRCVEVWADAGRVFAHLRR</sequence>
<reference evidence="2" key="1">
    <citation type="submission" date="2020-12" db="EMBL/GenBank/DDBJ databases">
        <title>PHA producing bacteria isolated from mangrove.</title>
        <authorList>
            <person name="Zheng W."/>
            <person name="Yu S."/>
            <person name="Huang Y."/>
        </authorList>
    </citation>
    <scope>NUCLEOTIDE SEQUENCE</scope>
    <source>
        <strain evidence="2">GN8-5</strain>
    </source>
</reference>
<dbReference type="InterPro" id="IPR041698">
    <property type="entry name" value="Methyltransf_25"/>
</dbReference>
<dbReference type="GO" id="GO:0008168">
    <property type="term" value="F:methyltransferase activity"/>
    <property type="evidence" value="ECO:0007669"/>
    <property type="project" value="UniProtKB-KW"/>
</dbReference>
<dbReference type="AlphaFoldDB" id="A0A939DVM9"/>
<accession>A0A939DVM9</accession>
<dbReference type="EMBL" id="JAEMWU010000001">
    <property type="protein sequence ID" value="MBN8204898.1"/>
    <property type="molecule type" value="Genomic_DNA"/>
</dbReference>
<keyword evidence="2" id="KW-0808">Transferase</keyword>
<dbReference type="InterPro" id="IPR029063">
    <property type="entry name" value="SAM-dependent_MTases_sf"/>
</dbReference>
<dbReference type="SUPFAM" id="SSF53335">
    <property type="entry name" value="S-adenosyl-L-methionine-dependent methyltransferases"/>
    <property type="match status" value="1"/>
</dbReference>
<name>A0A939DVM9_9MICO</name>
<organism evidence="2 3">
    <name type="scientific">Microbacterium esteraromaticum</name>
    <dbReference type="NCBI Taxonomy" id="57043"/>
    <lineage>
        <taxon>Bacteria</taxon>
        <taxon>Bacillati</taxon>
        <taxon>Actinomycetota</taxon>
        <taxon>Actinomycetes</taxon>
        <taxon>Micrococcales</taxon>
        <taxon>Microbacteriaceae</taxon>
        <taxon>Microbacterium</taxon>
    </lineage>
</organism>
<protein>
    <submittedName>
        <fullName evidence="2">Class I SAM-dependent methyltransferase</fullName>
    </submittedName>
</protein>
<feature type="domain" description="Methyltransferase" evidence="1">
    <location>
        <begin position="75"/>
        <end position="162"/>
    </location>
</feature>
<dbReference type="Pfam" id="PF13649">
    <property type="entry name" value="Methyltransf_25"/>
    <property type="match status" value="1"/>
</dbReference>
<proteinExistence type="predicted"/>
<dbReference type="Gene3D" id="3.40.50.150">
    <property type="entry name" value="Vaccinia Virus protein VP39"/>
    <property type="match status" value="1"/>
</dbReference>
<evidence type="ECO:0000313" key="3">
    <source>
        <dbReference type="Proteomes" id="UP000664385"/>
    </source>
</evidence>
<dbReference type="CDD" id="cd02440">
    <property type="entry name" value="AdoMet_MTases"/>
    <property type="match status" value="1"/>
</dbReference>
<gene>
    <name evidence="2" type="ORF">JF543_02870</name>
</gene>
<dbReference type="RefSeq" id="WP_206822689.1">
    <property type="nucleotide sequence ID" value="NZ_JAEMWU010000001.1"/>
</dbReference>
<evidence type="ECO:0000313" key="2">
    <source>
        <dbReference type="EMBL" id="MBN8204898.1"/>
    </source>
</evidence>
<dbReference type="Proteomes" id="UP000664385">
    <property type="component" value="Unassembled WGS sequence"/>
</dbReference>
<dbReference type="GO" id="GO:0032259">
    <property type="term" value="P:methylation"/>
    <property type="evidence" value="ECO:0007669"/>
    <property type="project" value="UniProtKB-KW"/>
</dbReference>
<evidence type="ECO:0000259" key="1">
    <source>
        <dbReference type="Pfam" id="PF13649"/>
    </source>
</evidence>